<name>A0A2I6PI37_9CAUD</name>
<dbReference type="RefSeq" id="YP_009796658.1">
    <property type="nucleotide sequence ID" value="NC_047902.1"/>
</dbReference>
<evidence type="ECO:0000313" key="2">
    <source>
        <dbReference type="Proteomes" id="UP000240704"/>
    </source>
</evidence>
<proteinExistence type="predicted"/>
<protein>
    <submittedName>
        <fullName evidence="1">Uncharacterized protein</fullName>
    </submittedName>
</protein>
<accession>A0A2I6PI37</accession>
<evidence type="ECO:0000313" key="1">
    <source>
        <dbReference type="EMBL" id="AUM59709.1"/>
    </source>
</evidence>
<organism evidence="1 2">
    <name type="scientific">Pseudomonas phage PMBT3</name>
    <dbReference type="NCBI Taxonomy" id="2059856"/>
    <lineage>
        <taxon>Viruses</taxon>
        <taxon>Duplodnaviria</taxon>
        <taxon>Heunggongvirae</taxon>
        <taxon>Uroviricota</taxon>
        <taxon>Caudoviricetes</taxon>
        <taxon>Maxrubnervirus</taxon>
        <taxon>Maxrubnervirus PMBT3</taxon>
    </lineage>
</organism>
<sequence>MNRNKTALTSRAHICSAVVTLFEITKLLRLHREKFEQMFAEDVTANINHTQYPGFLPYAEGLRDAYVTAIIKDHCEFVYFNGGERLTLAEARRKGPGELGSAVCGYQWLDSESDFTTFQKEIDLWI</sequence>
<dbReference type="Proteomes" id="UP000240704">
    <property type="component" value="Segment"/>
</dbReference>
<reference evidence="2" key="1">
    <citation type="submission" date="2017-11" db="EMBL/GenBank/DDBJ databases">
        <title>Genome sequence and characterization of the novel virulent phage PMBT3 infecting Pseudomonas sp.</title>
        <authorList>
            <person name="Koberg S."/>
            <person name="Brinks E."/>
            <person name="Heller K.J."/>
            <person name="Neve H."/>
            <person name="Franz C.M.A.P."/>
        </authorList>
    </citation>
    <scope>NUCLEOTIDE SEQUENCE [LARGE SCALE GENOMIC DNA]</scope>
</reference>
<keyword evidence="2" id="KW-1185">Reference proteome</keyword>
<dbReference type="KEGG" id="vg:54987048"/>
<dbReference type="GeneID" id="54987048"/>
<dbReference type="EMBL" id="MG596799">
    <property type="protein sequence ID" value="AUM59709.1"/>
    <property type="molecule type" value="Genomic_DNA"/>
</dbReference>